<reference evidence="1 2" key="1">
    <citation type="submission" date="2019-01" db="EMBL/GenBank/DDBJ databases">
        <title>Draft genome sequences of three monokaryotic isolates of the white-rot basidiomycete fungus Dichomitus squalens.</title>
        <authorList>
            <consortium name="DOE Joint Genome Institute"/>
            <person name="Lopez S.C."/>
            <person name="Andreopoulos B."/>
            <person name="Pangilinan J."/>
            <person name="Lipzen A."/>
            <person name="Riley R."/>
            <person name="Ahrendt S."/>
            <person name="Ng V."/>
            <person name="Barry K."/>
            <person name="Daum C."/>
            <person name="Grigoriev I.V."/>
            <person name="Hilden K.S."/>
            <person name="Makela M.R."/>
            <person name="de Vries R.P."/>
        </authorList>
    </citation>
    <scope>NUCLEOTIDE SEQUENCE [LARGE SCALE GENOMIC DNA]</scope>
    <source>
        <strain evidence="1 2">CBS 464.89</strain>
    </source>
</reference>
<gene>
    <name evidence="1" type="ORF">BD310DRAFT_311940</name>
</gene>
<protein>
    <submittedName>
        <fullName evidence="1">Uncharacterized protein</fullName>
    </submittedName>
</protein>
<evidence type="ECO:0000313" key="2">
    <source>
        <dbReference type="Proteomes" id="UP000292082"/>
    </source>
</evidence>
<name>A0A4Q9Q135_9APHY</name>
<organism evidence="1 2">
    <name type="scientific">Dichomitus squalens</name>
    <dbReference type="NCBI Taxonomy" id="114155"/>
    <lineage>
        <taxon>Eukaryota</taxon>
        <taxon>Fungi</taxon>
        <taxon>Dikarya</taxon>
        <taxon>Basidiomycota</taxon>
        <taxon>Agaricomycotina</taxon>
        <taxon>Agaricomycetes</taxon>
        <taxon>Polyporales</taxon>
        <taxon>Polyporaceae</taxon>
        <taxon>Dichomitus</taxon>
    </lineage>
</organism>
<sequence length="199" mass="21949">MADASGPCWASSTPSSAPPCFQSFRCLRAAWDTTYQWNLQAYRETSAQSSSGRAALEIDGRDDRWALPNVPEDWAGFLYDWPFDPSQIEMLVLDHHPETEGTRGGPFFGQWDRVFGQLPALTSLTAKHLPPSEMESLLEALKDSTSRTGLVCRGLVTVKVSSKQISDRVRSGLAEVALARSLGMRESLESAFQSIHIGQ</sequence>
<evidence type="ECO:0000313" key="1">
    <source>
        <dbReference type="EMBL" id="TBU60700.1"/>
    </source>
</evidence>
<accession>A0A4Q9Q135</accession>
<dbReference type="Proteomes" id="UP000292082">
    <property type="component" value="Unassembled WGS sequence"/>
</dbReference>
<dbReference type="EMBL" id="ML145103">
    <property type="protein sequence ID" value="TBU60700.1"/>
    <property type="molecule type" value="Genomic_DNA"/>
</dbReference>
<keyword evidence="2" id="KW-1185">Reference proteome</keyword>
<proteinExistence type="predicted"/>
<dbReference type="AlphaFoldDB" id="A0A4Q9Q135"/>